<accession>A0A9Q0BT95</accession>
<evidence type="ECO:0000256" key="1">
    <source>
        <dbReference type="SAM" id="Coils"/>
    </source>
</evidence>
<feature type="region of interest" description="Disordered" evidence="2">
    <location>
        <begin position="1"/>
        <end position="128"/>
    </location>
</feature>
<dbReference type="PANTHER" id="PTHR12784">
    <property type="entry name" value="STEERIN"/>
    <property type="match status" value="1"/>
</dbReference>
<dbReference type="PANTHER" id="PTHR12784:SF28">
    <property type="entry name" value="PROTEIN SICKIE"/>
    <property type="match status" value="1"/>
</dbReference>
<dbReference type="AlphaFoldDB" id="A0A9Q0BT95"/>
<keyword evidence="1" id="KW-0175">Coiled coil</keyword>
<feature type="compositionally biased region" description="Low complexity" evidence="2">
    <location>
        <begin position="14"/>
        <end position="48"/>
    </location>
</feature>
<feature type="coiled-coil region" evidence="1">
    <location>
        <begin position="482"/>
        <end position="509"/>
    </location>
</feature>
<dbReference type="EMBL" id="JAMKOV010000002">
    <property type="protein sequence ID" value="KAI8043085.1"/>
    <property type="molecule type" value="Genomic_DNA"/>
</dbReference>
<organism evidence="3 4">
    <name type="scientific">Drosophila gunungcola</name>
    <name type="common">fruit fly</name>
    <dbReference type="NCBI Taxonomy" id="103775"/>
    <lineage>
        <taxon>Eukaryota</taxon>
        <taxon>Metazoa</taxon>
        <taxon>Ecdysozoa</taxon>
        <taxon>Arthropoda</taxon>
        <taxon>Hexapoda</taxon>
        <taxon>Insecta</taxon>
        <taxon>Pterygota</taxon>
        <taxon>Neoptera</taxon>
        <taxon>Endopterygota</taxon>
        <taxon>Diptera</taxon>
        <taxon>Brachycera</taxon>
        <taxon>Muscomorpha</taxon>
        <taxon>Ephydroidea</taxon>
        <taxon>Drosophilidae</taxon>
        <taxon>Drosophila</taxon>
        <taxon>Sophophora</taxon>
    </lineage>
</organism>
<protein>
    <recommendedName>
        <fullName evidence="5">Protein sickie</fullName>
    </recommendedName>
</protein>
<reference evidence="3" key="1">
    <citation type="journal article" date="2023" name="Genome Biol. Evol.">
        <title>Long-read-based Genome Assembly of Drosophila gunungcola Reveals Fewer Chemosensory Genes in Flower-breeding Species.</title>
        <authorList>
            <person name="Negi A."/>
            <person name="Liao B.Y."/>
            <person name="Yeh S.D."/>
        </authorList>
    </citation>
    <scope>NUCLEOTIDE SEQUENCE</scope>
    <source>
        <strain evidence="3">Sukarami</strain>
    </source>
</reference>
<sequence length="523" mass="54286">MAEHIRNSRGSLDSIGTAANGSSAASQASSSGGSTTTHAHNNNNNNNNNGGGGKMDGSPHHRPGSRNGRDNWGKMPEPLNGQKAEKSEKSSPSRRSMGGGGSGSSSKQGSPSSSSRTKGVPPSFGYVKRANGSITSTAEQQNIAMMMAAGGVAANGLPCGRTAHVSAVPRTSSGRKIAGGTQTLPNDMNKLPPNTQHRSFSLTGPTATQLSQSIRERLATGSHSLPKPGSDLHVFQHRISSRGGPRHDGSLSDTQTYAEVKPEYSSYAMWLKHSNTAGSRLSDGESVEQLQIGSPAMTRHGHKMIHNRSGPPGQMAGQMSGNESPYVQSPRMNRSNSIRSTKSEKMYPSMLSRGGDVEIEPYYCLPVGTNGVLTAQMAAAMAAQSQAAQGNSGVGVSVGGVAWSQPTSPTPLNRGPFTTAAASSILSPTHGSSSAAGLVGPGGGAGGAMVGHRLTYPKKNDEVHGSAASLLSGGSSLYGNAEERQAHEIRRLKRELQDARDQVLSLSSQLSTNVSSSTWKRLV</sequence>
<dbReference type="Proteomes" id="UP001059596">
    <property type="component" value="Unassembled WGS sequence"/>
</dbReference>
<dbReference type="InterPro" id="IPR039041">
    <property type="entry name" value="Nav/unc-53"/>
</dbReference>
<evidence type="ECO:0000256" key="2">
    <source>
        <dbReference type="SAM" id="MobiDB-lite"/>
    </source>
</evidence>
<gene>
    <name evidence="3" type="ORF">M5D96_004411</name>
</gene>
<evidence type="ECO:0000313" key="3">
    <source>
        <dbReference type="EMBL" id="KAI8043085.1"/>
    </source>
</evidence>
<keyword evidence="4" id="KW-1185">Reference proteome</keyword>
<name>A0A9Q0BT95_9MUSC</name>
<feature type="compositionally biased region" description="Low complexity" evidence="2">
    <location>
        <begin position="104"/>
        <end position="121"/>
    </location>
</feature>
<evidence type="ECO:0000313" key="4">
    <source>
        <dbReference type="Proteomes" id="UP001059596"/>
    </source>
</evidence>
<feature type="region of interest" description="Disordered" evidence="2">
    <location>
        <begin position="312"/>
        <end position="336"/>
    </location>
</feature>
<feature type="compositionally biased region" description="Polar residues" evidence="2">
    <location>
        <begin position="317"/>
        <end position="336"/>
    </location>
</feature>
<proteinExistence type="predicted"/>
<dbReference type="GO" id="GO:0022008">
    <property type="term" value="P:neurogenesis"/>
    <property type="evidence" value="ECO:0007669"/>
    <property type="project" value="InterPro"/>
</dbReference>
<evidence type="ECO:0008006" key="5">
    <source>
        <dbReference type="Google" id="ProtNLM"/>
    </source>
</evidence>
<comment type="caution">
    <text evidence="3">The sequence shown here is derived from an EMBL/GenBank/DDBJ whole genome shotgun (WGS) entry which is preliminary data.</text>
</comment>